<keyword evidence="1" id="KW-1133">Transmembrane helix</keyword>
<evidence type="ECO:0000256" key="1">
    <source>
        <dbReference type="SAM" id="Phobius"/>
    </source>
</evidence>
<dbReference type="EMBL" id="JBHTOQ010000003">
    <property type="protein sequence ID" value="MFD1480343.1"/>
    <property type="molecule type" value="Genomic_DNA"/>
</dbReference>
<proteinExistence type="predicted"/>
<keyword evidence="1" id="KW-0472">Membrane</keyword>
<keyword evidence="3" id="KW-1185">Reference proteome</keyword>
<organism evidence="2 3">
    <name type="scientific">Paracoccus nototheniae</name>
    <dbReference type="NCBI Taxonomy" id="2489002"/>
    <lineage>
        <taxon>Bacteria</taxon>
        <taxon>Pseudomonadati</taxon>
        <taxon>Pseudomonadota</taxon>
        <taxon>Alphaproteobacteria</taxon>
        <taxon>Rhodobacterales</taxon>
        <taxon>Paracoccaceae</taxon>
        <taxon>Paracoccus</taxon>
    </lineage>
</organism>
<dbReference type="RefSeq" id="WP_131574044.1">
    <property type="nucleotide sequence ID" value="NZ_CBCSAJ010000017.1"/>
</dbReference>
<dbReference type="Proteomes" id="UP001597302">
    <property type="component" value="Unassembled WGS sequence"/>
</dbReference>
<accession>A0ABW4DTT6</accession>
<keyword evidence="1" id="KW-0812">Transmembrane</keyword>
<reference evidence="3" key="1">
    <citation type="journal article" date="2019" name="Int. J. Syst. Evol. Microbiol.">
        <title>The Global Catalogue of Microorganisms (GCM) 10K type strain sequencing project: providing services to taxonomists for standard genome sequencing and annotation.</title>
        <authorList>
            <consortium name="The Broad Institute Genomics Platform"/>
            <consortium name="The Broad Institute Genome Sequencing Center for Infectious Disease"/>
            <person name="Wu L."/>
            <person name="Ma J."/>
        </authorList>
    </citation>
    <scope>NUCLEOTIDE SEQUENCE [LARGE SCALE GENOMIC DNA]</scope>
    <source>
        <strain evidence="3">CCM 8875</strain>
    </source>
</reference>
<sequence length="195" mass="21958">MMETVSTVWSPEVWAAIITAVGAVISGAVGIGGAILGTKVGAKANQAATLSVASQLSHVERERFIAQRIWEERRRAYAAVLTNLNDARDLWSHIDDGFSEAGRDVEFFYRTDTYKDWRNDALKHWWEARRILNEDRLVLSESFVSRIATLREAIVASDFDHDPPNEAHDLRIAFTDAFDDLLRISKGDVLPTTQR</sequence>
<evidence type="ECO:0000313" key="3">
    <source>
        <dbReference type="Proteomes" id="UP001597302"/>
    </source>
</evidence>
<comment type="caution">
    <text evidence="2">The sequence shown here is derived from an EMBL/GenBank/DDBJ whole genome shotgun (WGS) entry which is preliminary data.</text>
</comment>
<name>A0ABW4DTT6_9RHOB</name>
<evidence type="ECO:0000313" key="2">
    <source>
        <dbReference type="EMBL" id="MFD1480343.1"/>
    </source>
</evidence>
<feature type="transmembrane region" description="Helical" evidence="1">
    <location>
        <begin position="13"/>
        <end position="36"/>
    </location>
</feature>
<gene>
    <name evidence="2" type="ORF">ACFQ5P_03435</name>
</gene>
<protein>
    <submittedName>
        <fullName evidence="2">Uncharacterized protein</fullName>
    </submittedName>
</protein>